<feature type="transmembrane region" description="Helical" evidence="1">
    <location>
        <begin position="123"/>
        <end position="144"/>
    </location>
</feature>
<keyword evidence="1" id="KW-0812">Transmembrane</keyword>
<dbReference type="Proteomes" id="UP001652409">
    <property type="component" value="Unassembled WGS sequence"/>
</dbReference>
<evidence type="ECO:0000313" key="2">
    <source>
        <dbReference type="EMBL" id="MCU6767280.1"/>
    </source>
</evidence>
<accession>A0ABT2TYK6</accession>
<sequence>MRRRSGFGWLEFIEGLLLILLGIFTCVHPGSILEGFVILYGLLAVVTGIGDLVFYVKMEQHMGFGPSVSLIAGLLSVMAGFMLLVHPDAGKWIIALLVPIWFIAHCISRLSHLNIVRFVAGNAYYYFSLVINTAGLVLAVLMIVNPGFSVFSIGVLMGVYLLLLGIDCLITAFSDIGGGW</sequence>
<dbReference type="RefSeq" id="WP_158422922.1">
    <property type="nucleotide sequence ID" value="NZ_JAOQJL010000066.1"/>
</dbReference>
<proteinExistence type="predicted"/>
<reference evidence="2 3" key="1">
    <citation type="journal article" date="2021" name="ISME Commun">
        <title>Automated analysis of genomic sequences facilitates high-throughput and comprehensive description of bacteria.</title>
        <authorList>
            <person name="Hitch T.C.A."/>
        </authorList>
    </citation>
    <scope>NUCLEOTIDE SEQUENCE [LARGE SCALE GENOMIC DNA]</scope>
    <source>
        <strain evidence="2 3">Sanger_23</strain>
    </source>
</reference>
<organism evidence="2 3">
    <name type="scientific">Blautia ammoniilytica</name>
    <dbReference type="NCBI Taxonomy" id="2981782"/>
    <lineage>
        <taxon>Bacteria</taxon>
        <taxon>Bacillati</taxon>
        <taxon>Bacillota</taxon>
        <taxon>Clostridia</taxon>
        <taxon>Lachnospirales</taxon>
        <taxon>Lachnospiraceae</taxon>
        <taxon>Blautia</taxon>
    </lineage>
</organism>
<dbReference type="Pfam" id="PF03729">
    <property type="entry name" value="DUF308"/>
    <property type="match status" value="2"/>
</dbReference>
<name>A0ABT2TYK6_9FIRM</name>
<feature type="transmembrane region" description="Helical" evidence="1">
    <location>
        <begin position="92"/>
        <end position="111"/>
    </location>
</feature>
<evidence type="ECO:0000313" key="3">
    <source>
        <dbReference type="Proteomes" id="UP001652409"/>
    </source>
</evidence>
<protein>
    <submittedName>
        <fullName evidence="2">DUF308 domain-containing protein</fullName>
    </submittedName>
</protein>
<dbReference type="EMBL" id="JAOQJL010000066">
    <property type="protein sequence ID" value="MCU6767280.1"/>
    <property type="molecule type" value="Genomic_DNA"/>
</dbReference>
<feature type="transmembrane region" description="Helical" evidence="1">
    <location>
        <begin position="12"/>
        <end position="31"/>
    </location>
</feature>
<keyword evidence="1" id="KW-0472">Membrane</keyword>
<dbReference type="PANTHER" id="PTHR34989">
    <property type="entry name" value="PROTEIN HDED"/>
    <property type="match status" value="1"/>
</dbReference>
<feature type="transmembrane region" description="Helical" evidence="1">
    <location>
        <begin position="150"/>
        <end position="173"/>
    </location>
</feature>
<keyword evidence="1" id="KW-1133">Transmembrane helix</keyword>
<dbReference type="PANTHER" id="PTHR34989:SF1">
    <property type="entry name" value="PROTEIN HDED"/>
    <property type="match status" value="1"/>
</dbReference>
<dbReference type="InterPro" id="IPR052712">
    <property type="entry name" value="Acid_resist_chaperone_HdeD"/>
</dbReference>
<evidence type="ECO:0000256" key="1">
    <source>
        <dbReference type="SAM" id="Phobius"/>
    </source>
</evidence>
<comment type="caution">
    <text evidence="2">The sequence shown here is derived from an EMBL/GenBank/DDBJ whole genome shotgun (WGS) entry which is preliminary data.</text>
</comment>
<feature type="transmembrane region" description="Helical" evidence="1">
    <location>
        <begin position="37"/>
        <end position="56"/>
    </location>
</feature>
<dbReference type="InterPro" id="IPR005325">
    <property type="entry name" value="DUF308_memb"/>
</dbReference>
<gene>
    <name evidence="2" type="ORF">OCV61_18155</name>
</gene>
<keyword evidence="3" id="KW-1185">Reference proteome</keyword>
<feature type="transmembrane region" description="Helical" evidence="1">
    <location>
        <begin position="68"/>
        <end position="86"/>
    </location>
</feature>